<dbReference type="BioCyc" id="MMAZ1236903:G139K-369-MONOMER"/>
<sequence length="44" mass="4986">MEFSGISESERTVIEQVLKIQPYRMQEKNFPGPAEPGFSADDPE</sequence>
<evidence type="ECO:0000313" key="3">
    <source>
        <dbReference type="Proteomes" id="UP000011718"/>
    </source>
</evidence>
<dbReference type="EMBL" id="CP004144">
    <property type="protein sequence ID" value="AGF95821.1"/>
    <property type="molecule type" value="Genomic_DNA"/>
</dbReference>
<name>M1PUF4_METMZ</name>
<dbReference type="KEGG" id="mmaz:MmTuc01_0378"/>
<dbReference type="Proteomes" id="UP000011718">
    <property type="component" value="Chromosome"/>
</dbReference>
<reference evidence="2 3" key="1">
    <citation type="journal article" date="2013" name="Genome Announc.">
        <title>Complete Genome of a Methanosarcina mazei Strain Isolated from Sediment Samples from an Amazonian Flooded Area.</title>
        <authorList>
            <person name="Assis das Gracas D."/>
            <person name="Thiago Juca Ramos R."/>
            <person name="Vieira Araujo A.C."/>
            <person name="Zahlouth R."/>
            <person name="Ribeiro Carneiro A."/>
            <person name="Souza Lopes T."/>
            <person name="Azevedo Barauna R."/>
            <person name="Azevedo V."/>
            <person name="Cruz Schneider M.P."/>
            <person name="Pellizari V.H."/>
            <person name="Silva A."/>
        </authorList>
    </citation>
    <scope>NUCLEOTIDE SEQUENCE [LARGE SCALE GENOMIC DNA]</scope>
    <source>
        <strain evidence="2 3">Tuc01</strain>
    </source>
</reference>
<dbReference type="HOGENOM" id="CLU_3210756_0_0_2"/>
<dbReference type="AlphaFoldDB" id="M1PUF4"/>
<organism evidence="2 3">
    <name type="scientific">Methanosarcina mazei Tuc01</name>
    <dbReference type="NCBI Taxonomy" id="1236903"/>
    <lineage>
        <taxon>Archaea</taxon>
        <taxon>Methanobacteriati</taxon>
        <taxon>Methanobacteriota</taxon>
        <taxon>Stenosarchaea group</taxon>
        <taxon>Methanomicrobia</taxon>
        <taxon>Methanosarcinales</taxon>
        <taxon>Methanosarcinaceae</taxon>
        <taxon>Methanosarcina</taxon>
    </lineage>
</organism>
<protein>
    <submittedName>
        <fullName evidence="2">Uncharacterized protein</fullName>
    </submittedName>
</protein>
<accession>M1PUF4</accession>
<evidence type="ECO:0000313" key="2">
    <source>
        <dbReference type="EMBL" id="AGF95821.1"/>
    </source>
</evidence>
<evidence type="ECO:0000256" key="1">
    <source>
        <dbReference type="SAM" id="MobiDB-lite"/>
    </source>
</evidence>
<proteinExistence type="predicted"/>
<feature type="region of interest" description="Disordered" evidence="1">
    <location>
        <begin position="25"/>
        <end position="44"/>
    </location>
</feature>
<gene>
    <name evidence="2" type="ORF">MmTuc01_0378</name>
</gene>